<reference evidence="10" key="1">
    <citation type="submission" date="2020-05" db="EMBL/GenBank/DDBJ databases">
        <authorList>
            <person name="Chiriac C."/>
            <person name="Salcher M."/>
            <person name="Ghai R."/>
            <person name="Kavagutti S V."/>
        </authorList>
    </citation>
    <scope>NUCLEOTIDE SEQUENCE</scope>
</reference>
<dbReference type="CDD" id="cd00955">
    <property type="entry name" value="Transaldolase_like"/>
    <property type="match status" value="1"/>
</dbReference>
<name>A0A6J6CWJ7_9ZZZZ</name>
<dbReference type="GO" id="GO:0005737">
    <property type="term" value="C:cytoplasm"/>
    <property type="evidence" value="ECO:0007669"/>
    <property type="project" value="UniProtKB-SubCell"/>
</dbReference>
<dbReference type="UniPathway" id="UPA00115"/>
<dbReference type="NCBIfam" id="TIGR00876">
    <property type="entry name" value="tal_mycobact"/>
    <property type="match status" value="1"/>
</dbReference>
<accession>A0A6J6CWJ7</accession>
<dbReference type="InterPro" id="IPR013785">
    <property type="entry name" value="Aldolase_TIM"/>
</dbReference>
<evidence type="ECO:0000256" key="5">
    <source>
        <dbReference type="ARBA" id="ARBA00022490"/>
    </source>
</evidence>
<evidence type="ECO:0000256" key="7">
    <source>
        <dbReference type="ARBA" id="ARBA00023126"/>
    </source>
</evidence>
<evidence type="ECO:0000256" key="6">
    <source>
        <dbReference type="ARBA" id="ARBA00022679"/>
    </source>
</evidence>
<dbReference type="GO" id="GO:0004801">
    <property type="term" value="F:transaldolase activity"/>
    <property type="evidence" value="ECO:0007669"/>
    <property type="project" value="UniProtKB-EC"/>
</dbReference>
<comment type="pathway">
    <text evidence="3">Carbohydrate degradation; pentose phosphate pathway.</text>
</comment>
<dbReference type="PANTHER" id="PTHR10683">
    <property type="entry name" value="TRANSALDOLASE"/>
    <property type="match status" value="1"/>
</dbReference>
<dbReference type="Gene3D" id="3.20.20.70">
    <property type="entry name" value="Aldolase class I"/>
    <property type="match status" value="1"/>
</dbReference>
<dbReference type="GO" id="GO:0006098">
    <property type="term" value="P:pentose-phosphate shunt"/>
    <property type="evidence" value="ECO:0007669"/>
    <property type="project" value="UniProtKB-UniPathway"/>
</dbReference>
<dbReference type="AlphaFoldDB" id="A0A6J6CWJ7"/>
<organism evidence="10">
    <name type="scientific">freshwater metagenome</name>
    <dbReference type="NCBI Taxonomy" id="449393"/>
    <lineage>
        <taxon>unclassified sequences</taxon>
        <taxon>metagenomes</taxon>
        <taxon>ecological metagenomes</taxon>
    </lineage>
</organism>
<dbReference type="NCBIfam" id="NF002881">
    <property type="entry name" value="PRK03343.1"/>
    <property type="match status" value="1"/>
</dbReference>
<keyword evidence="5" id="KW-0963">Cytoplasm</keyword>
<dbReference type="GO" id="GO:0005975">
    <property type="term" value="P:carbohydrate metabolic process"/>
    <property type="evidence" value="ECO:0007669"/>
    <property type="project" value="InterPro"/>
</dbReference>
<dbReference type="Pfam" id="PF00923">
    <property type="entry name" value="TAL_FSA"/>
    <property type="match status" value="1"/>
</dbReference>
<dbReference type="PIRSF" id="PIRSF036915">
    <property type="entry name" value="Trnald_Bac_Plnt"/>
    <property type="match status" value="1"/>
</dbReference>
<dbReference type="HAMAP" id="MF_00493">
    <property type="entry name" value="Transaldolase_2"/>
    <property type="match status" value="1"/>
</dbReference>
<protein>
    <submittedName>
        <fullName evidence="10">Unannotated protein</fullName>
    </submittedName>
</protein>
<evidence type="ECO:0000256" key="4">
    <source>
        <dbReference type="ARBA" id="ARBA00008426"/>
    </source>
</evidence>
<keyword evidence="6" id="KW-0808">Transferase</keyword>
<evidence type="ECO:0000256" key="3">
    <source>
        <dbReference type="ARBA" id="ARBA00004959"/>
    </source>
</evidence>
<evidence type="ECO:0000256" key="9">
    <source>
        <dbReference type="ARBA" id="ARBA00048810"/>
    </source>
</evidence>
<dbReference type="InterPro" id="IPR018225">
    <property type="entry name" value="Transaldolase_AS"/>
</dbReference>
<dbReference type="InterPro" id="IPR004732">
    <property type="entry name" value="Transaldolase_2"/>
</dbReference>
<gene>
    <name evidence="10" type="ORF">UFOPK1509_00599</name>
</gene>
<dbReference type="PANTHER" id="PTHR10683:SF31">
    <property type="entry name" value="TRANSALDOLASE"/>
    <property type="match status" value="1"/>
</dbReference>
<dbReference type="PROSITE" id="PS00958">
    <property type="entry name" value="TRANSALDOLASE_2"/>
    <property type="match status" value="1"/>
</dbReference>
<dbReference type="SUPFAM" id="SSF51569">
    <property type="entry name" value="Aldolase"/>
    <property type="match status" value="1"/>
</dbReference>
<comment type="similarity">
    <text evidence="4">Belongs to the transaldolase family. Type 2 subfamily.</text>
</comment>
<proteinExistence type="inferred from homology"/>
<dbReference type="PROSITE" id="PS01054">
    <property type="entry name" value="TRANSALDOLASE_1"/>
    <property type="match status" value="1"/>
</dbReference>
<evidence type="ECO:0000256" key="1">
    <source>
        <dbReference type="ARBA" id="ARBA00003518"/>
    </source>
</evidence>
<comment type="catalytic activity">
    <reaction evidence="9">
        <text>D-sedoheptulose 7-phosphate + D-glyceraldehyde 3-phosphate = D-erythrose 4-phosphate + beta-D-fructose 6-phosphate</text>
        <dbReference type="Rhea" id="RHEA:17053"/>
        <dbReference type="ChEBI" id="CHEBI:16897"/>
        <dbReference type="ChEBI" id="CHEBI:57483"/>
        <dbReference type="ChEBI" id="CHEBI:57634"/>
        <dbReference type="ChEBI" id="CHEBI:59776"/>
        <dbReference type="EC" id="2.2.1.2"/>
    </reaction>
</comment>
<dbReference type="InterPro" id="IPR001585">
    <property type="entry name" value="TAL/FSA"/>
</dbReference>
<evidence type="ECO:0000313" key="10">
    <source>
        <dbReference type="EMBL" id="CAB4555951.1"/>
    </source>
</evidence>
<keyword evidence="7" id="KW-0570">Pentose shunt</keyword>
<sequence length="359" mass="39385">MSSPLSQISLAGTSVWLDDLSRKRLSDGSLLKLITEDNVVGVTTNPSIFNTAISNSDLYVSDIQRMKVQTVDEIITELTCSDVSQACDLFKEIFEKTGHQDGRISIEVDPRFARDTKATVNQGVELWRKINKPNLLIKVPATKEGLPAITQLIARGISVNVTLIFSVQRYREVLQAYADGVTQALINKLDVKEIYSVASFFISRIDSEVDKTIEANSPLRGTAAIANATMAYQSFIEFSNSQLWQSLSKQGANLQRPLWASTGVKDPAYDPTRYVMQLIAANTVNTMPENTLNAVRSTGVFAGETITDNYQNAKANLAKLALAGVDLEKITNALEIDGVEKFEAAWLELIDSVKTVAGK</sequence>
<dbReference type="EMBL" id="CAEZSY010000078">
    <property type="protein sequence ID" value="CAB4555951.1"/>
    <property type="molecule type" value="Genomic_DNA"/>
</dbReference>
<keyword evidence="8" id="KW-0704">Schiff base</keyword>
<comment type="subcellular location">
    <subcellularLocation>
        <location evidence="2">Cytoplasm</location>
    </subcellularLocation>
</comment>
<comment type="function">
    <text evidence="1">Transaldolase is important for the balance of metabolites in the pentose-phosphate pathway.</text>
</comment>
<evidence type="ECO:0000256" key="2">
    <source>
        <dbReference type="ARBA" id="ARBA00004496"/>
    </source>
</evidence>
<evidence type="ECO:0000256" key="8">
    <source>
        <dbReference type="ARBA" id="ARBA00023270"/>
    </source>
</evidence>